<feature type="non-terminal residue" evidence="2">
    <location>
        <position position="104"/>
    </location>
</feature>
<protein>
    <submittedName>
        <fullName evidence="2">Uncharacterized protein</fullName>
    </submittedName>
</protein>
<comment type="caution">
    <text evidence="2">The sequence shown here is derived from an EMBL/GenBank/DDBJ whole genome shotgun (WGS) entry which is preliminary data.</text>
</comment>
<organism evidence="2">
    <name type="scientific">Tanacetum cinerariifolium</name>
    <name type="common">Dalmatian daisy</name>
    <name type="synonym">Chrysanthemum cinerariifolium</name>
    <dbReference type="NCBI Taxonomy" id="118510"/>
    <lineage>
        <taxon>Eukaryota</taxon>
        <taxon>Viridiplantae</taxon>
        <taxon>Streptophyta</taxon>
        <taxon>Embryophyta</taxon>
        <taxon>Tracheophyta</taxon>
        <taxon>Spermatophyta</taxon>
        <taxon>Magnoliopsida</taxon>
        <taxon>eudicotyledons</taxon>
        <taxon>Gunneridae</taxon>
        <taxon>Pentapetalae</taxon>
        <taxon>asterids</taxon>
        <taxon>campanulids</taxon>
        <taxon>Asterales</taxon>
        <taxon>Asteraceae</taxon>
        <taxon>Asteroideae</taxon>
        <taxon>Anthemideae</taxon>
        <taxon>Anthemidinae</taxon>
        <taxon>Tanacetum</taxon>
    </lineage>
</organism>
<dbReference type="AlphaFoldDB" id="A0A699SPN3"/>
<feature type="compositionally biased region" description="Basic and acidic residues" evidence="1">
    <location>
        <begin position="62"/>
        <end position="79"/>
    </location>
</feature>
<dbReference type="EMBL" id="BKCJ011178470">
    <property type="protein sequence ID" value="GFC99439.1"/>
    <property type="molecule type" value="Genomic_DNA"/>
</dbReference>
<sequence length="104" mass="11844">GPILKTFITGLENPLSLKVKVIRSDNGTKFKNSDLNQFWEEANQQYMLFPMWSTGSSNPQNKEGDATLNDKEHDTEKPESTVNLSPRSSALLREQDEMTKKKDK</sequence>
<feature type="non-terminal residue" evidence="2">
    <location>
        <position position="1"/>
    </location>
</feature>
<feature type="compositionally biased region" description="Basic and acidic residues" evidence="1">
    <location>
        <begin position="93"/>
        <end position="104"/>
    </location>
</feature>
<reference evidence="2" key="1">
    <citation type="journal article" date="2019" name="Sci. Rep.">
        <title>Draft genome of Tanacetum cinerariifolium, the natural source of mosquito coil.</title>
        <authorList>
            <person name="Yamashiro T."/>
            <person name="Shiraishi A."/>
            <person name="Satake H."/>
            <person name="Nakayama K."/>
        </authorList>
    </citation>
    <scope>NUCLEOTIDE SEQUENCE</scope>
</reference>
<name>A0A699SPN3_TANCI</name>
<gene>
    <name evidence="2" type="ORF">Tci_871409</name>
</gene>
<evidence type="ECO:0000256" key="1">
    <source>
        <dbReference type="SAM" id="MobiDB-lite"/>
    </source>
</evidence>
<evidence type="ECO:0000313" key="2">
    <source>
        <dbReference type="EMBL" id="GFC99439.1"/>
    </source>
</evidence>
<proteinExistence type="predicted"/>
<feature type="region of interest" description="Disordered" evidence="1">
    <location>
        <begin position="51"/>
        <end position="104"/>
    </location>
</feature>
<accession>A0A699SPN3</accession>